<gene>
    <name evidence="9" type="ORF">C5689_16395</name>
</gene>
<keyword evidence="7" id="KW-0998">Cell outer membrane</keyword>
<keyword evidence="10" id="KW-1185">Reference proteome</keyword>
<comment type="caution">
    <text evidence="9">The sequence shown here is derived from an EMBL/GenBank/DDBJ whole genome shotgun (WGS) entry which is preliminary data.</text>
</comment>
<accession>A0A2U1SMH4</accession>
<dbReference type="GO" id="GO:0009279">
    <property type="term" value="C:cell outer membrane"/>
    <property type="evidence" value="ECO:0007669"/>
    <property type="project" value="UniProtKB-SubCell"/>
</dbReference>
<reference evidence="9 10" key="1">
    <citation type="journal article" date="2018" name="Appl. Microbiol. Biotechnol.">
        <title>Co-cultivation of the strictly anaerobic methanogen Methanosarcina barkeri with aerobic methanotrophs in an oxygen-limited membrane bioreactor.</title>
        <authorList>
            <person name="In 't Zandt M.H."/>
            <person name="van den Bosch T.J.M."/>
            <person name="Rijkers R."/>
            <person name="van Kessel M.A.H.J."/>
            <person name="Jetten M.S.M."/>
            <person name="Welte C.U."/>
        </authorList>
    </citation>
    <scope>NUCLEOTIDE SEQUENCE [LARGE SCALE GENOMIC DNA]</scope>
    <source>
        <strain evidence="9 10">DSM 17706</strain>
    </source>
</reference>
<dbReference type="PANTHER" id="PTHR35093">
    <property type="entry name" value="OUTER MEMBRANE PROTEIN NMB0088-RELATED"/>
    <property type="match status" value="1"/>
</dbReference>
<dbReference type="GO" id="GO:0015483">
    <property type="term" value="F:long-chain fatty acid transporting porin activity"/>
    <property type="evidence" value="ECO:0007669"/>
    <property type="project" value="TreeGrafter"/>
</dbReference>
<name>A0A2U1SMH4_METSR</name>
<dbReference type="PANTHER" id="PTHR35093:SF8">
    <property type="entry name" value="OUTER MEMBRANE PROTEIN NMB0088-RELATED"/>
    <property type="match status" value="1"/>
</dbReference>
<evidence type="ECO:0000313" key="10">
    <source>
        <dbReference type="Proteomes" id="UP000245137"/>
    </source>
</evidence>
<organism evidence="9 10">
    <name type="scientific">Methylosinus sporium</name>
    <dbReference type="NCBI Taxonomy" id="428"/>
    <lineage>
        <taxon>Bacteria</taxon>
        <taxon>Pseudomonadati</taxon>
        <taxon>Pseudomonadota</taxon>
        <taxon>Alphaproteobacteria</taxon>
        <taxon>Hyphomicrobiales</taxon>
        <taxon>Methylocystaceae</taxon>
        <taxon>Methylosinus</taxon>
    </lineage>
</organism>
<evidence type="ECO:0000256" key="2">
    <source>
        <dbReference type="ARBA" id="ARBA00008163"/>
    </source>
</evidence>
<dbReference type="OrthoDB" id="9922at2"/>
<evidence type="ECO:0000256" key="4">
    <source>
        <dbReference type="ARBA" id="ARBA00022692"/>
    </source>
</evidence>
<protein>
    <submittedName>
        <fullName evidence="9">Hydrocarbon degradation protein</fullName>
    </submittedName>
</protein>
<dbReference type="InterPro" id="IPR005017">
    <property type="entry name" value="OMPP1/FadL/TodX"/>
</dbReference>
<evidence type="ECO:0000256" key="6">
    <source>
        <dbReference type="ARBA" id="ARBA00023136"/>
    </source>
</evidence>
<evidence type="ECO:0000256" key="8">
    <source>
        <dbReference type="SAM" id="SignalP"/>
    </source>
</evidence>
<sequence>MSGYSWRNLVSTAALTASLATPALAADGYFLIGYGPRQKALGGAGVADSRESMALSVNPAGIVDLERQMHLGISALMPERGYSTEGLPKVVAPGDIRSGRPIFPVPNSAYVSPIDANSSWGTASYGNGGIATSFDFGHFHSPLGGPFGGGYAGVNLEQSFTSFAYAQKFGSLAIGIAPTLAVQMINLQGLKSFSPYSSDMYRLSDNGYDWSFGGGVRFGMQWRVTDQFRIGAAASTPMFMTRFAKYAGLFADGGRFDIPASIVAGVAYDVTPDLTVMADWRHIFYSGVSSVSNPSFPVLYRTLGSSNGPGFGWKDTDSASFGVEWRVQPGLALRLGYHYATNPIPTDSVTLNLLAPIINAHHASAGLSYAITKNSTIDLAFVYGFKNSVRGREALPQTPSTPFGAYNQAANVNLWLRGTEVSIGWNYKFDLGDDSFIPTHL</sequence>
<dbReference type="EMBL" id="PUIV01000036">
    <property type="protein sequence ID" value="PWB92813.1"/>
    <property type="molecule type" value="Genomic_DNA"/>
</dbReference>
<evidence type="ECO:0000256" key="3">
    <source>
        <dbReference type="ARBA" id="ARBA00022452"/>
    </source>
</evidence>
<dbReference type="Pfam" id="PF03349">
    <property type="entry name" value="Toluene_X"/>
    <property type="match status" value="1"/>
</dbReference>
<evidence type="ECO:0000256" key="5">
    <source>
        <dbReference type="ARBA" id="ARBA00022729"/>
    </source>
</evidence>
<evidence type="ECO:0000256" key="1">
    <source>
        <dbReference type="ARBA" id="ARBA00004571"/>
    </source>
</evidence>
<dbReference type="Gene3D" id="2.40.160.60">
    <property type="entry name" value="Outer membrane protein transport protein (OMPP1/FadL/TodX)"/>
    <property type="match status" value="1"/>
</dbReference>
<dbReference type="AlphaFoldDB" id="A0A2U1SMH4"/>
<keyword evidence="5 8" id="KW-0732">Signal</keyword>
<evidence type="ECO:0000313" key="9">
    <source>
        <dbReference type="EMBL" id="PWB92813.1"/>
    </source>
</evidence>
<dbReference type="RefSeq" id="WP_108918330.1">
    <property type="nucleotide sequence ID" value="NZ_BGJY01000010.1"/>
</dbReference>
<evidence type="ECO:0000256" key="7">
    <source>
        <dbReference type="ARBA" id="ARBA00023237"/>
    </source>
</evidence>
<dbReference type="Proteomes" id="UP000245137">
    <property type="component" value="Unassembled WGS sequence"/>
</dbReference>
<dbReference type="SUPFAM" id="SSF56935">
    <property type="entry name" value="Porins"/>
    <property type="match status" value="1"/>
</dbReference>
<proteinExistence type="inferred from homology"/>
<keyword evidence="6" id="KW-0472">Membrane</keyword>
<keyword evidence="3" id="KW-1134">Transmembrane beta strand</keyword>
<comment type="similarity">
    <text evidence="2">Belongs to the OmpP1/FadL family.</text>
</comment>
<keyword evidence="4" id="KW-0812">Transmembrane</keyword>
<feature type="chain" id="PRO_5015545264" evidence="8">
    <location>
        <begin position="26"/>
        <end position="441"/>
    </location>
</feature>
<comment type="subcellular location">
    <subcellularLocation>
        <location evidence="1">Cell outer membrane</location>
        <topology evidence="1">Multi-pass membrane protein</topology>
    </subcellularLocation>
</comment>
<feature type="signal peptide" evidence="8">
    <location>
        <begin position="1"/>
        <end position="25"/>
    </location>
</feature>